<gene>
    <name evidence="10" type="ORF">SAMN05216353_11415</name>
</gene>
<sequence length="296" mass="32862">MRKGLLTILMLTLSVILAACGSSGDENNSESSEDNNSSQEASGEKWSEIKEEGKIVVGTAGTLFPASYYPEDSDELTGYDIEIMREVAKRLDLELSFKEYGVDALLSSINSGRVDMVINDFQPTEDRKEKFAFSEPYKYSYSTMVVRESDLSGIETLEDLEGKVHGGGATTVYSQIAEHFGAETKSYGNVANDVYLRDVANGRTDFIINDYYLQSLALKALPEIEVQLHPDLQFHPTTSAIVMPKDAQTLKEKVDATLQEMREDGTLTEISKEFFGGKDASKKPDKDVRELEDIDL</sequence>
<proteinExistence type="inferred from homology"/>
<comment type="subcellular location">
    <subcellularLocation>
        <location evidence="1">Cell envelope</location>
    </subcellularLocation>
</comment>
<keyword evidence="4" id="KW-0564">Palmitate</keyword>
<evidence type="ECO:0000259" key="9">
    <source>
        <dbReference type="SMART" id="SM00062"/>
    </source>
</evidence>
<dbReference type="PANTHER" id="PTHR35936">
    <property type="entry name" value="MEMBRANE-BOUND LYTIC MUREIN TRANSGLYCOSYLASE F"/>
    <property type="match status" value="1"/>
</dbReference>
<dbReference type="SUPFAM" id="SSF53850">
    <property type="entry name" value="Periplasmic binding protein-like II"/>
    <property type="match status" value="1"/>
</dbReference>
<dbReference type="AlphaFoldDB" id="A0A1I2MLS1"/>
<accession>A0A1I2MLS1</accession>
<feature type="region of interest" description="Disordered" evidence="7">
    <location>
        <begin position="23"/>
        <end position="46"/>
    </location>
</feature>
<dbReference type="GO" id="GO:0030313">
    <property type="term" value="C:cell envelope"/>
    <property type="evidence" value="ECO:0007669"/>
    <property type="project" value="UniProtKB-SubCell"/>
</dbReference>
<evidence type="ECO:0000256" key="2">
    <source>
        <dbReference type="ARBA" id="ARBA00010333"/>
    </source>
</evidence>
<evidence type="ECO:0000256" key="5">
    <source>
        <dbReference type="ARBA" id="ARBA00023288"/>
    </source>
</evidence>
<dbReference type="InterPro" id="IPR001638">
    <property type="entry name" value="Solute-binding_3/MltF_N"/>
</dbReference>
<dbReference type="Gene3D" id="3.40.190.10">
    <property type="entry name" value="Periplasmic binding protein-like II"/>
    <property type="match status" value="2"/>
</dbReference>
<dbReference type="SMART" id="SM00062">
    <property type="entry name" value="PBPb"/>
    <property type="match status" value="1"/>
</dbReference>
<dbReference type="PROSITE" id="PS01039">
    <property type="entry name" value="SBP_BACTERIAL_3"/>
    <property type="match status" value="1"/>
</dbReference>
<feature type="chain" id="PRO_5039127117" evidence="8">
    <location>
        <begin position="19"/>
        <end position="296"/>
    </location>
</feature>
<dbReference type="PROSITE" id="PS51257">
    <property type="entry name" value="PROKAR_LIPOPROTEIN"/>
    <property type="match status" value="1"/>
</dbReference>
<keyword evidence="3 8" id="KW-0732">Signal</keyword>
<evidence type="ECO:0000256" key="8">
    <source>
        <dbReference type="SAM" id="SignalP"/>
    </source>
</evidence>
<dbReference type="InterPro" id="IPR018313">
    <property type="entry name" value="SBP_3_CS"/>
</dbReference>
<evidence type="ECO:0000256" key="1">
    <source>
        <dbReference type="ARBA" id="ARBA00004196"/>
    </source>
</evidence>
<dbReference type="EMBL" id="FOOG01000014">
    <property type="protein sequence ID" value="SFF92403.1"/>
    <property type="molecule type" value="Genomic_DNA"/>
</dbReference>
<evidence type="ECO:0000256" key="4">
    <source>
        <dbReference type="ARBA" id="ARBA00023139"/>
    </source>
</evidence>
<comment type="similarity">
    <text evidence="2 6">Belongs to the bacterial solute-binding protein 3 family.</text>
</comment>
<keyword evidence="11" id="KW-1185">Reference proteome</keyword>
<dbReference type="Pfam" id="PF00497">
    <property type="entry name" value="SBP_bac_3"/>
    <property type="match status" value="1"/>
</dbReference>
<name>A0A1I2MLS1_9BACI</name>
<feature type="region of interest" description="Disordered" evidence="7">
    <location>
        <begin position="276"/>
        <end position="296"/>
    </location>
</feature>
<keyword evidence="5" id="KW-0449">Lipoprotein</keyword>
<evidence type="ECO:0000256" key="3">
    <source>
        <dbReference type="ARBA" id="ARBA00022729"/>
    </source>
</evidence>
<evidence type="ECO:0000256" key="7">
    <source>
        <dbReference type="SAM" id="MobiDB-lite"/>
    </source>
</evidence>
<evidence type="ECO:0000313" key="10">
    <source>
        <dbReference type="EMBL" id="SFF92403.1"/>
    </source>
</evidence>
<dbReference type="RefSeq" id="WP_089751828.1">
    <property type="nucleotide sequence ID" value="NZ_FOOG01000014.1"/>
</dbReference>
<feature type="signal peptide" evidence="8">
    <location>
        <begin position="1"/>
        <end position="18"/>
    </location>
</feature>
<protein>
    <submittedName>
        <fullName evidence="10">Amino acid ABC transporter substrate-binding protein, PAAT family</fullName>
    </submittedName>
</protein>
<dbReference type="OrthoDB" id="8613538at2"/>
<feature type="domain" description="Solute-binding protein family 3/N-terminal" evidence="9">
    <location>
        <begin position="54"/>
        <end position="278"/>
    </location>
</feature>
<dbReference type="Proteomes" id="UP000198897">
    <property type="component" value="Unassembled WGS sequence"/>
</dbReference>
<evidence type="ECO:0000313" key="11">
    <source>
        <dbReference type="Proteomes" id="UP000198897"/>
    </source>
</evidence>
<reference evidence="11" key="1">
    <citation type="submission" date="2016-10" db="EMBL/GenBank/DDBJ databases">
        <authorList>
            <person name="Varghese N."/>
            <person name="Submissions S."/>
        </authorList>
    </citation>
    <scope>NUCLEOTIDE SEQUENCE [LARGE SCALE GENOMIC DNA]</scope>
    <source>
        <strain evidence="11">FP5</strain>
    </source>
</reference>
<organism evidence="10 11">
    <name type="scientific">Halobacillus alkaliphilus</name>
    <dbReference type="NCBI Taxonomy" id="396056"/>
    <lineage>
        <taxon>Bacteria</taxon>
        <taxon>Bacillati</taxon>
        <taxon>Bacillota</taxon>
        <taxon>Bacilli</taxon>
        <taxon>Bacillales</taxon>
        <taxon>Bacillaceae</taxon>
        <taxon>Halobacillus</taxon>
    </lineage>
</organism>
<dbReference type="PANTHER" id="PTHR35936:SF34">
    <property type="entry name" value="ABC TRANSPORTER EXTRACELLULAR-BINDING PROTEIN YCKB-RELATED"/>
    <property type="match status" value="1"/>
</dbReference>
<evidence type="ECO:0000256" key="6">
    <source>
        <dbReference type="RuleBase" id="RU003744"/>
    </source>
</evidence>